<keyword evidence="1" id="KW-0812">Transmembrane</keyword>
<dbReference type="AlphaFoldDB" id="A0A8D8RNM2"/>
<feature type="transmembrane region" description="Helical" evidence="1">
    <location>
        <begin position="81"/>
        <end position="104"/>
    </location>
</feature>
<reference evidence="2" key="1">
    <citation type="submission" date="2021-05" db="EMBL/GenBank/DDBJ databases">
        <authorList>
            <person name="Alioto T."/>
            <person name="Alioto T."/>
            <person name="Gomez Garrido J."/>
        </authorList>
    </citation>
    <scope>NUCLEOTIDE SEQUENCE</scope>
</reference>
<keyword evidence="1" id="KW-0472">Membrane</keyword>
<dbReference type="EMBL" id="HBUF01172121">
    <property type="protein sequence ID" value="CAG6653137.1"/>
    <property type="molecule type" value="Transcribed_RNA"/>
</dbReference>
<sequence length="105" mass="11961">MFACYTDGFNPPPPPPQLIFGANVCFSFNPFPFNTKIYAPSHLLYVGLSFFIIIFLFFIIIIFFIFFITILTIFASFLHPVLSSIFVYLLWPFSNISGIGAVFLV</sequence>
<evidence type="ECO:0000313" key="2">
    <source>
        <dbReference type="EMBL" id="CAG6653130.1"/>
    </source>
</evidence>
<dbReference type="EMBL" id="HBUF01172117">
    <property type="protein sequence ID" value="CAG6653130.1"/>
    <property type="molecule type" value="Transcribed_RNA"/>
</dbReference>
<evidence type="ECO:0000256" key="1">
    <source>
        <dbReference type="SAM" id="Phobius"/>
    </source>
</evidence>
<protein>
    <submittedName>
        <fullName evidence="2">Uncharacterized protein</fullName>
    </submittedName>
</protein>
<keyword evidence="1" id="KW-1133">Transmembrane helix</keyword>
<feature type="transmembrane region" description="Helical" evidence="1">
    <location>
        <begin position="43"/>
        <end position="75"/>
    </location>
</feature>
<accession>A0A8D8RNM2</accession>
<proteinExistence type="predicted"/>
<name>A0A8D8RNM2_9HEMI</name>
<dbReference type="EMBL" id="HBUF01172119">
    <property type="protein sequence ID" value="CAG6653133.1"/>
    <property type="molecule type" value="Transcribed_RNA"/>
</dbReference>
<dbReference type="EMBL" id="HBUF01172120">
    <property type="protein sequence ID" value="CAG6653135.1"/>
    <property type="molecule type" value="Transcribed_RNA"/>
</dbReference>
<organism evidence="2">
    <name type="scientific">Cacopsylla melanoneura</name>
    <dbReference type="NCBI Taxonomy" id="428564"/>
    <lineage>
        <taxon>Eukaryota</taxon>
        <taxon>Metazoa</taxon>
        <taxon>Ecdysozoa</taxon>
        <taxon>Arthropoda</taxon>
        <taxon>Hexapoda</taxon>
        <taxon>Insecta</taxon>
        <taxon>Pterygota</taxon>
        <taxon>Neoptera</taxon>
        <taxon>Paraneoptera</taxon>
        <taxon>Hemiptera</taxon>
        <taxon>Sternorrhyncha</taxon>
        <taxon>Psylloidea</taxon>
        <taxon>Psyllidae</taxon>
        <taxon>Psyllinae</taxon>
        <taxon>Cacopsylla</taxon>
    </lineage>
</organism>